<keyword evidence="3" id="KW-1185">Reference proteome</keyword>
<dbReference type="Proteomes" id="UP001644719">
    <property type="component" value="Unassembled WGS sequence"/>
</dbReference>
<evidence type="ECO:0000313" key="2">
    <source>
        <dbReference type="EMBL" id="NSG86303.1"/>
    </source>
</evidence>
<reference evidence="2 3" key="1">
    <citation type="journal article" date="2020" name="Cell Host Microbe">
        <title>Functional and Genomic Variation between Human-Derived Isolates of Lachnospiraceae Reveals Inter- and Intra-Species Diversity.</title>
        <authorList>
            <person name="Sorbara M.T."/>
            <person name="Littmann E.R."/>
            <person name="Fontana E."/>
            <person name="Moody T.U."/>
            <person name="Kohout C.E."/>
            <person name="Gjonbalaj M."/>
            <person name="Eaton V."/>
            <person name="Seok R."/>
            <person name="Leiner I.M."/>
            <person name="Pamer E.G."/>
        </authorList>
    </citation>
    <scope>NUCLEOTIDE SEQUENCE [LARGE SCALE GENOMIC DNA]</scope>
    <source>
        <strain evidence="2 3">MSK.17.74</strain>
    </source>
</reference>
<protein>
    <recommendedName>
        <fullName evidence="4">DUF5104 domain-containing protein</fullName>
    </recommendedName>
</protein>
<dbReference type="GeneID" id="69514234"/>
<evidence type="ECO:0000256" key="1">
    <source>
        <dbReference type="SAM" id="SignalP"/>
    </source>
</evidence>
<accession>A0ABX2HAU1</accession>
<dbReference type="EMBL" id="JAAITS010000037">
    <property type="protein sequence ID" value="NSG86303.1"/>
    <property type="molecule type" value="Genomic_DNA"/>
</dbReference>
<proteinExistence type="predicted"/>
<name>A0ABX2HAU1_9FIRM</name>
<dbReference type="RefSeq" id="WP_148463032.1">
    <property type="nucleotide sequence ID" value="NZ_JAAIPV010000071.1"/>
</dbReference>
<evidence type="ECO:0000313" key="3">
    <source>
        <dbReference type="Proteomes" id="UP001644719"/>
    </source>
</evidence>
<keyword evidence="1" id="KW-0732">Signal</keyword>
<feature type="signal peptide" evidence="1">
    <location>
        <begin position="1"/>
        <end position="23"/>
    </location>
</feature>
<comment type="caution">
    <text evidence="2">The sequence shown here is derived from an EMBL/GenBank/DDBJ whole genome shotgun (WGS) entry which is preliminary data.</text>
</comment>
<sequence length="185" mass="21133">MKKRTRILILGVAMMLIMAMSGCGVNHKSPEGVVEALIKNYVSGSEKKVKQCYSQEKDTNELLQNEIDATLKYFAAHNPTKVKVEQCDILSENGDYTYVYIIYNLVLENDQEYPCVGTYMTEKKDGKYYVMSPSEITDDLRNQAADDYAKFMTADSYKTYTKAYNVFIKKNPGYEEKIANKLDAE</sequence>
<organism evidence="2 3">
    <name type="scientific">Blautia faecis</name>
    <dbReference type="NCBI Taxonomy" id="871665"/>
    <lineage>
        <taxon>Bacteria</taxon>
        <taxon>Bacillati</taxon>
        <taxon>Bacillota</taxon>
        <taxon>Clostridia</taxon>
        <taxon>Lachnospirales</taxon>
        <taxon>Lachnospiraceae</taxon>
        <taxon>Blautia</taxon>
    </lineage>
</organism>
<dbReference type="PROSITE" id="PS51257">
    <property type="entry name" value="PROKAR_LIPOPROTEIN"/>
    <property type="match status" value="1"/>
</dbReference>
<feature type="chain" id="PRO_5047426196" description="DUF5104 domain-containing protein" evidence="1">
    <location>
        <begin position="24"/>
        <end position="185"/>
    </location>
</feature>
<evidence type="ECO:0008006" key="4">
    <source>
        <dbReference type="Google" id="ProtNLM"/>
    </source>
</evidence>
<gene>
    <name evidence="2" type="ORF">G5B17_13000</name>
</gene>